<dbReference type="Proteomes" id="UP000002200">
    <property type="component" value="Chromosome"/>
</dbReference>
<dbReference type="Pfam" id="PF01032">
    <property type="entry name" value="FecCD"/>
    <property type="match status" value="1"/>
</dbReference>
<evidence type="ECO:0000256" key="8">
    <source>
        <dbReference type="SAM" id="Phobius"/>
    </source>
</evidence>
<dbReference type="GO" id="GO:0033214">
    <property type="term" value="P:siderophore-iron import into cell"/>
    <property type="evidence" value="ECO:0007669"/>
    <property type="project" value="TreeGrafter"/>
</dbReference>
<dbReference type="GO" id="GO:0005886">
    <property type="term" value="C:plasma membrane"/>
    <property type="evidence" value="ECO:0007669"/>
    <property type="project" value="UniProtKB-SubCell"/>
</dbReference>
<keyword evidence="4" id="KW-1003">Cell membrane</keyword>
<feature type="transmembrane region" description="Helical" evidence="8">
    <location>
        <begin position="291"/>
        <end position="314"/>
    </location>
</feature>
<feature type="transmembrane region" description="Helical" evidence="8">
    <location>
        <begin position="91"/>
        <end position="109"/>
    </location>
</feature>
<dbReference type="EMBL" id="AE014184">
    <property type="protein sequence ID" value="AAO44157.1"/>
    <property type="molecule type" value="Genomic_DNA"/>
</dbReference>
<keyword evidence="6 8" id="KW-1133">Transmembrane helix</keyword>
<feature type="transmembrane region" description="Helical" evidence="8">
    <location>
        <begin position="143"/>
        <end position="163"/>
    </location>
</feature>
<dbReference type="CDD" id="cd06550">
    <property type="entry name" value="TM_ABC_iron-siderophores_like"/>
    <property type="match status" value="1"/>
</dbReference>
<keyword evidence="10" id="KW-1185">Reference proteome</keyword>
<dbReference type="KEGG" id="twh:TWT_060"/>
<dbReference type="InterPro" id="IPR000522">
    <property type="entry name" value="ABC_transptr_permease_BtuC"/>
</dbReference>
<dbReference type="InterPro" id="IPR037294">
    <property type="entry name" value="ABC_BtuC-like"/>
</dbReference>
<evidence type="ECO:0000256" key="7">
    <source>
        <dbReference type="ARBA" id="ARBA00023136"/>
    </source>
</evidence>
<dbReference type="Gene3D" id="1.10.3470.10">
    <property type="entry name" value="ABC transporter involved in vitamin B12 uptake, BtuC"/>
    <property type="match status" value="1"/>
</dbReference>
<comment type="subcellular location">
    <subcellularLocation>
        <location evidence="1">Cell membrane</location>
        <topology evidence="1">Multi-pass membrane protein</topology>
    </subcellularLocation>
</comment>
<keyword evidence="3" id="KW-0813">Transport</keyword>
<dbReference type="AlphaFoldDB" id="Q83N41"/>
<feature type="transmembrane region" description="Helical" evidence="8">
    <location>
        <begin position="116"/>
        <end position="137"/>
    </location>
</feature>
<feature type="transmembrane region" description="Helical" evidence="8">
    <location>
        <begin position="59"/>
        <end position="79"/>
    </location>
</feature>
<sequence length="321" mass="33465">MAGPVFRLSLVFGSVVIVGLCYLALFLDGSSVGQLIDAVFGGGDDFKDVVLRDFRVPRILLAILVGAALSVAGAIMQVVTRNPLADPGLLGITHGAYLAIVLGFLVGYVTPFWNLLIVPLLGASIAAGLVYFIGNIVTPGQLILVGVALTALISGLARSVALINQDIFDVIRHWAVGSLDYKKIDTVYISFPLILAGILIALMMMSSLNVLSIDKDISKSLGVGKTALWSYIAVIALSAGSTAAVGPISFLALAAAHISRVISGPNLLRIIPLCLITGPIVLLTADTLGRVLTPTGLDAGVVVPFLGAPILIFLSRKVKVF</sequence>
<evidence type="ECO:0000256" key="5">
    <source>
        <dbReference type="ARBA" id="ARBA00022692"/>
    </source>
</evidence>
<dbReference type="SUPFAM" id="SSF81345">
    <property type="entry name" value="ABC transporter involved in vitamin B12 uptake, BtuC"/>
    <property type="match status" value="1"/>
</dbReference>
<gene>
    <name evidence="9" type="primary">fepD</name>
    <name evidence="9" type="ordered locus">TWT_060</name>
</gene>
<keyword evidence="5 8" id="KW-0812">Transmembrane</keyword>
<reference evidence="9 10" key="1">
    <citation type="journal article" date="2003" name="Genome Res.">
        <title>Tropheryma whipplei twist: a human pathogenic Actinobacteria with a reduced genome.</title>
        <authorList>
            <person name="Raoult D."/>
            <person name="Ogata H."/>
            <person name="Audic S."/>
            <person name="Robert C."/>
            <person name="Suhre K."/>
            <person name="Drancourt M."/>
            <person name="Claverie J.-M."/>
        </authorList>
    </citation>
    <scope>NUCLEOTIDE SEQUENCE [LARGE SCALE GENOMIC DNA]</scope>
    <source>
        <strain evidence="9 10">Twist</strain>
    </source>
</reference>
<protein>
    <submittedName>
        <fullName evidence="9">Iron ABC transporter permease protein</fullName>
    </submittedName>
</protein>
<comment type="similarity">
    <text evidence="2">Belongs to the binding-protein-dependent transport system permease family. FecCD subfamily.</text>
</comment>
<evidence type="ECO:0000256" key="6">
    <source>
        <dbReference type="ARBA" id="ARBA00022989"/>
    </source>
</evidence>
<dbReference type="STRING" id="203267.TWT_060"/>
<evidence type="ECO:0000313" key="10">
    <source>
        <dbReference type="Proteomes" id="UP000002200"/>
    </source>
</evidence>
<dbReference type="PANTHER" id="PTHR30472:SF1">
    <property type="entry name" value="FE(3+) DICITRATE TRANSPORT SYSTEM PERMEASE PROTEIN FECC-RELATED"/>
    <property type="match status" value="1"/>
</dbReference>
<dbReference type="OrthoDB" id="9782305at2"/>
<evidence type="ECO:0000313" key="9">
    <source>
        <dbReference type="EMBL" id="AAO44157.1"/>
    </source>
</evidence>
<dbReference type="GO" id="GO:0022857">
    <property type="term" value="F:transmembrane transporter activity"/>
    <property type="evidence" value="ECO:0007669"/>
    <property type="project" value="InterPro"/>
</dbReference>
<evidence type="ECO:0000256" key="4">
    <source>
        <dbReference type="ARBA" id="ARBA00022475"/>
    </source>
</evidence>
<feature type="transmembrane region" description="Helical" evidence="8">
    <location>
        <begin position="228"/>
        <end position="255"/>
    </location>
</feature>
<evidence type="ECO:0000256" key="2">
    <source>
        <dbReference type="ARBA" id="ARBA00007935"/>
    </source>
</evidence>
<dbReference type="HOGENOM" id="CLU_013016_1_0_11"/>
<feature type="transmembrane region" description="Helical" evidence="8">
    <location>
        <begin position="267"/>
        <end position="285"/>
    </location>
</feature>
<feature type="transmembrane region" description="Helical" evidence="8">
    <location>
        <begin position="6"/>
        <end position="27"/>
    </location>
</feature>
<name>Q83N41_TROWT</name>
<proteinExistence type="inferred from homology"/>
<dbReference type="eggNOG" id="COG0609">
    <property type="taxonomic scope" value="Bacteria"/>
</dbReference>
<accession>Q83N41</accession>
<keyword evidence="7 8" id="KW-0472">Membrane</keyword>
<organism evidence="9 10">
    <name type="scientific">Tropheryma whipplei (strain Twist)</name>
    <name type="common">Whipple's bacillus</name>
    <dbReference type="NCBI Taxonomy" id="203267"/>
    <lineage>
        <taxon>Bacteria</taxon>
        <taxon>Bacillati</taxon>
        <taxon>Actinomycetota</taxon>
        <taxon>Actinomycetes</taxon>
        <taxon>Micrococcales</taxon>
        <taxon>Tropherymataceae</taxon>
        <taxon>Tropheryma</taxon>
    </lineage>
</organism>
<evidence type="ECO:0000256" key="3">
    <source>
        <dbReference type="ARBA" id="ARBA00022448"/>
    </source>
</evidence>
<dbReference type="PANTHER" id="PTHR30472">
    <property type="entry name" value="FERRIC ENTEROBACTIN TRANSPORT SYSTEM PERMEASE PROTEIN"/>
    <property type="match status" value="1"/>
</dbReference>
<evidence type="ECO:0000256" key="1">
    <source>
        <dbReference type="ARBA" id="ARBA00004651"/>
    </source>
</evidence>
<feature type="transmembrane region" description="Helical" evidence="8">
    <location>
        <begin position="184"/>
        <end position="208"/>
    </location>
</feature>